<comment type="similarity">
    <text evidence="1">Belongs to the TRIAP1/MDM35 family.</text>
</comment>
<dbReference type="GO" id="GO:0005634">
    <property type="term" value="C:nucleus"/>
    <property type="evidence" value="ECO:0007669"/>
    <property type="project" value="TreeGrafter"/>
</dbReference>
<sequence length="156" mass="18306">MGSNKTSMGGGATASPCARLRAAYHDCFNRYISFPPPRAHLKGRDLETEIRRRVCSFFFRLFLAVVVTDAKGLPSFIWRGYRRWYSEKFSKGQWDKEECVAEWDKYRACLAYHRFHVQQHLEDKHLRRILLEAEDSPYFVKDDARSPADRDGTTHQ</sequence>
<dbReference type="GO" id="GO:0005758">
    <property type="term" value="C:mitochondrial intermembrane space"/>
    <property type="evidence" value="ECO:0007669"/>
    <property type="project" value="TreeGrafter"/>
</dbReference>
<dbReference type="InterPro" id="IPR007918">
    <property type="entry name" value="MDM35_apoptosis"/>
</dbReference>
<evidence type="ECO:0000313" key="3">
    <source>
        <dbReference type="EMBL" id="RRT67645.1"/>
    </source>
</evidence>
<accession>A0A426ZUJ9</accession>
<dbReference type="PANTHER" id="PTHR46403">
    <property type="entry name" value="TP53-REGULATED INHIBITOR OF APOPTOSIS 1"/>
    <property type="match status" value="1"/>
</dbReference>
<organism evidence="3 4">
    <name type="scientific">Ensete ventricosum</name>
    <name type="common">Abyssinian banana</name>
    <name type="synonym">Musa ensete</name>
    <dbReference type="NCBI Taxonomy" id="4639"/>
    <lineage>
        <taxon>Eukaryota</taxon>
        <taxon>Viridiplantae</taxon>
        <taxon>Streptophyta</taxon>
        <taxon>Embryophyta</taxon>
        <taxon>Tracheophyta</taxon>
        <taxon>Spermatophyta</taxon>
        <taxon>Magnoliopsida</taxon>
        <taxon>Liliopsida</taxon>
        <taxon>Zingiberales</taxon>
        <taxon>Musaceae</taxon>
        <taxon>Ensete</taxon>
    </lineage>
</organism>
<evidence type="ECO:0000256" key="1">
    <source>
        <dbReference type="ARBA" id="ARBA00006196"/>
    </source>
</evidence>
<dbReference type="AlphaFoldDB" id="A0A426ZUJ9"/>
<dbReference type="PANTHER" id="PTHR46403:SF1">
    <property type="entry name" value="TP53-REGULATED INHIBITOR OF APOPTOSIS 1"/>
    <property type="match status" value="1"/>
</dbReference>
<reference evidence="3 4" key="1">
    <citation type="journal article" date="2014" name="Agronomy (Basel)">
        <title>A Draft Genome Sequence for Ensete ventricosum, the Drought-Tolerant Tree Against Hunger.</title>
        <authorList>
            <person name="Harrison J."/>
            <person name="Moore K.A."/>
            <person name="Paszkiewicz K."/>
            <person name="Jones T."/>
            <person name="Grant M."/>
            <person name="Ambacheew D."/>
            <person name="Muzemil S."/>
            <person name="Studholme D.J."/>
        </authorList>
    </citation>
    <scope>NUCLEOTIDE SEQUENCE [LARGE SCALE GENOMIC DNA]</scope>
</reference>
<dbReference type="EMBL" id="AMZH03004969">
    <property type="protein sequence ID" value="RRT67645.1"/>
    <property type="molecule type" value="Genomic_DNA"/>
</dbReference>
<evidence type="ECO:0000313" key="4">
    <source>
        <dbReference type="Proteomes" id="UP000287651"/>
    </source>
</evidence>
<evidence type="ECO:0000256" key="2">
    <source>
        <dbReference type="ARBA" id="ARBA00023157"/>
    </source>
</evidence>
<proteinExistence type="inferred from homology"/>
<name>A0A426ZUJ9_ENSVE</name>
<dbReference type="Pfam" id="PF05254">
    <property type="entry name" value="UPF0203"/>
    <property type="match status" value="1"/>
</dbReference>
<dbReference type="GO" id="GO:0005829">
    <property type="term" value="C:cytosol"/>
    <property type="evidence" value="ECO:0007669"/>
    <property type="project" value="TreeGrafter"/>
</dbReference>
<comment type="caution">
    <text evidence="3">The sequence shown here is derived from an EMBL/GenBank/DDBJ whole genome shotgun (WGS) entry which is preliminary data.</text>
</comment>
<protein>
    <submittedName>
        <fullName evidence="3">Uncharacterized protein</fullName>
    </submittedName>
</protein>
<dbReference type="GO" id="GO:0045332">
    <property type="term" value="P:phospholipid translocation"/>
    <property type="evidence" value="ECO:0007669"/>
    <property type="project" value="TreeGrafter"/>
</dbReference>
<dbReference type="Proteomes" id="UP000287651">
    <property type="component" value="Unassembled WGS sequence"/>
</dbReference>
<dbReference type="GO" id="GO:1990050">
    <property type="term" value="F:phosphatidic acid transfer activity"/>
    <property type="evidence" value="ECO:0007669"/>
    <property type="project" value="TreeGrafter"/>
</dbReference>
<keyword evidence="2" id="KW-1015">Disulfide bond</keyword>
<gene>
    <name evidence="3" type="ORF">B296_00010655</name>
</gene>